<dbReference type="SUPFAM" id="SSF51338">
    <property type="entry name" value="Composite domain of metallo-dependent hydrolases"/>
    <property type="match status" value="1"/>
</dbReference>
<proteinExistence type="predicted"/>
<gene>
    <name evidence="3" type="primary">YJL213W_1</name>
    <name evidence="3" type="ORF">LCER1_G002482</name>
</gene>
<dbReference type="PANTHER" id="PTHR43135:SF3">
    <property type="entry name" value="ALPHA-D-RIBOSE 1-METHYLPHOSPHONATE 5-TRIPHOSPHATE DIPHOSPHATASE"/>
    <property type="match status" value="1"/>
</dbReference>
<dbReference type="InterPro" id="IPR006680">
    <property type="entry name" value="Amidohydro-rel"/>
</dbReference>
<evidence type="ECO:0000313" key="4">
    <source>
        <dbReference type="Proteomes" id="UP000481288"/>
    </source>
</evidence>
<name>A0A7D8YWR6_9HELO</name>
<dbReference type="InterPro" id="IPR011059">
    <property type="entry name" value="Metal-dep_hydrolase_composite"/>
</dbReference>
<dbReference type="Gene3D" id="3.20.20.140">
    <property type="entry name" value="Metal-dependent hydrolases"/>
    <property type="match status" value="1"/>
</dbReference>
<dbReference type="EMBL" id="QGMG01000131">
    <property type="protein sequence ID" value="TVY56814.1"/>
    <property type="molecule type" value="Genomic_DNA"/>
</dbReference>
<dbReference type="InterPro" id="IPR051781">
    <property type="entry name" value="Metallo-dep_Hydrolase"/>
</dbReference>
<dbReference type="InterPro" id="IPR057744">
    <property type="entry name" value="OTAase-like"/>
</dbReference>
<keyword evidence="4" id="KW-1185">Reference proteome</keyword>
<evidence type="ECO:0000313" key="3">
    <source>
        <dbReference type="EMBL" id="TVY56814.1"/>
    </source>
</evidence>
<protein>
    <recommendedName>
        <fullName evidence="2">Amidohydrolase-related domain-containing protein</fullName>
    </recommendedName>
</protein>
<dbReference type="PANTHER" id="PTHR43135">
    <property type="entry name" value="ALPHA-D-RIBOSE 1-METHYLPHOSPHONATE 5-TRIPHOSPHATE DIPHOSPHATASE"/>
    <property type="match status" value="1"/>
</dbReference>
<dbReference type="Proteomes" id="UP000481288">
    <property type="component" value="Unassembled WGS sequence"/>
</dbReference>
<accession>A0A7D8YWR6</accession>
<dbReference type="CDD" id="cd01299">
    <property type="entry name" value="Met_dep_hydrolase_A"/>
    <property type="match status" value="1"/>
</dbReference>
<feature type="region of interest" description="Disordered" evidence="1">
    <location>
        <begin position="1"/>
        <end position="26"/>
    </location>
</feature>
<dbReference type="OrthoDB" id="194468at2759"/>
<feature type="domain" description="Amidohydrolase-related" evidence="2">
    <location>
        <begin position="113"/>
        <end position="482"/>
    </location>
</feature>
<dbReference type="InterPro" id="IPR032466">
    <property type="entry name" value="Metal_Hydrolase"/>
</dbReference>
<dbReference type="SUPFAM" id="SSF51556">
    <property type="entry name" value="Metallo-dependent hydrolases"/>
    <property type="match status" value="1"/>
</dbReference>
<sequence length="520" mass="57470">MAPSRIADPLPSFGQKITTSEPYKGPPRNIKSINDIKFDDSLQPTTYNILGTHPDSKILFEDVSILDSTGRDPYPGDVLIEGEKIVKVGNVPDKEELKRDPRVRLIHGRGRTLMSGLGDAHTHFTWNGGDLNRLGDLGVEEHVLLTARSAQCYIDSGYTMGLAEASTRMPKLTNRRCFGAASAKERLDIVIRDAINAGDIPGPRYLANGKEMARRDGDLVAGITAYADGPEEMREVIRHHVRLGVDNIKLSMSGEEITETRSAQDCYFTNEETAACVDEGHKLGKRLCAHARARDSVTMCIRHGVDVIYHASYIDDEGMDMLEAKKTKHVVAPAINWLIGTSHAISDALPVNDAEAFGYPKAKAEQVGYQRELDAAIRGLREMHRRGILILPGGDYGFAWTPHGTYARDLEHFVKLLDFTPMESIIAATAGVAKLFMREKELGKIQEGFYADCILVDGDPLEDIAVLQDHDKLNIIVLNGRVHKAGRKEYIAPPVAGQDANSHPIVPDFPEVKKEMQKNY</sequence>
<organism evidence="3 4">
    <name type="scientific">Lachnellula cervina</name>
    <dbReference type="NCBI Taxonomy" id="1316786"/>
    <lineage>
        <taxon>Eukaryota</taxon>
        <taxon>Fungi</taxon>
        <taxon>Dikarya</taxon>
        <taxon>Ascomycota</taxon>
        <taxon>Pezizomycotina</taxon>
        <taxon>Leotiomycetes</taxon>
        <taxon>Helotiales</taxon>
        <taxon>Lachnaceae</taxon>
        <taxon>Lachnellula</taxon>
    </lineage>
</organism>
<reference evidence="3 4" key="1">
    <citation type="submission" date="2018-05" db="EMBL/GenBank/DDBJ databases">
        <title>Whole genome sequencing for identification of molecular markers to develop diagnostic detection tools for the regulated plant pathogen Lachnellula willkommii.</title>
        <authorList>
            <person name="Giroux E."/>
            <person name="Bilodeau G."/>
        </authorList>
    </citation>
    <scope>NUCLEOTIDE SEQUENCE [LARGE SCALE GENOMIC DNA]</scope>
    <source>
        <strain evidence="3 4">CBS 625.97</strain>
    </source>
</reference>
<dbReference type="Pfam" id="PF01979">
    <property type="entry name" value="Amidohydro_1"/>
    <property type="match status" value="1"/>
</dbReference>
<comment type="caution">
    <text evidence="3">The sequence shown here is derived from an EMBL/GenBank/DDBJ whole genome shotgun (WGS) entry which is preliminary data.</text>
</comment>
<dbReference type="AlphaFoldDB" id="A0A7D8YWR6"/>
<dbReference type="Gene3D" id="2.30.40.10">
    <property type="entry name" value="Urease, subunit C, domain 1"/>
    <property type="match status" value="1"/>
</dbReference>
<evidence type="ECO:0000259" key="2">
    <source>
        <dbReference type="Pfam" id="PF01979"/>
    </source>
</evidence>
<dbReference type="GO" id="GO:0016810">
    <property type="term" value="F:hydrolase activity, acting on carbon-nitrogen (but not peptide) bonds"/>
    <property type="evidence" value="ECO:0007669"/>
    <property type="project" value="InterPro"/>
</dbReference>
<evidence type="ECO:0000256" key="1">
    <source>
        <dbReference type="SAM" id="MobiDB-lite"/>
    </source>
</evidence>